<dbReference type="Proteomes" id="UP000664369">
    <property type="component" value="Unassembled WGS sequence"/>
</dbReference>
<reference evidence="7 8" key="1">
    <citation type="submission" date="2021-03" db="EMBL/GenBank/DDBJ databases">
        <authorList>
            <person name="Kim M.K."/>
        </authorList>
    </citation>
    <scope>NUCLEOTIDE SEQUENCE [LARGE SCALE GENOMIC DNA]</scope>
    <source>
        <strain evidence="7 8">BT442</strain>
    </source>
</reference>
<feature type="transmembrane region" description="Helical" evidence="5">
    <location>
        <begin position="12"/>
        <end position="32"/>
    </location>
</feature>
<dbReference type="Pfam" id="PF04932">
    <property type="entry name" value="Wzy_C"/>
    <property type="match status" value="1"/>
</dbReference>
<evidence type="ECO:0000259" key="6">
    <source>
        <dbReference type="Pfam" id="PF04932"/>
    </source>
</evidence>
<accession>A0ABS3QC28</accession>
<dbReference type="InterPro" id="IPR007016">
    <property type="entry name" value="O-antigen_ligase-rel_domated"/>
</dbReference>
<proteinExistence type="predicted"/>
<name>A0ABS3QC28_9BACT</name>
<evidence type="ECO:0000256" key="2">
    <source>
        <dbReference type="ARBA" id="ARBA00022692"/>
    </source>
</evidence>
<evidence type="ECO:0000256" key="5">
    <source>
        <dbReference type="SAM" id="Phobius"/>
    </source>
</evidence>
<feature type="transmembrane region" description="Helical" evidence="5">
    <location>
        <begin position="258"/>
        <end position="291"/>
    </location>
</feature>
<evidence type="ECO:0000256" key="3">
    <source>
        <dbReference type="ARBA" id="ARBA00022989"/>
    </source>
</evidence>
<feature type="transmembrane region" description="Helical" evidence="5">
    <location>
        <begin position="84"/>
        <end position="104"/>
    </location>
</feature>
<feature type="transmembrane region" description="Helical" evidence="5">
    <location>
        <begin position="148"/>
        <end position="167"/>
    </location>
</feature>
<gene>
    <name evidence="7" type="ORF">J4E00_04300</name>
</gene>
<evidence type="ECO:0000256" key="4">
    <source>
        <dbReference type="ARBA" id="ARBA00023136"/>
    </source>
</evidence>
<protein>
    <submittedName>
        <fullName evidence="7">O-antigen ligase family protein</fullName>
    </submittedName>
</protein>
<organism evidence="7 8">
    <name type="scientific">Hymenobacter negativus</name>
    <dbReference type="NCBI Taxonomy" id="2795026"/>
    <lineage>
        <taxon>Bacteria</taxon>
        <taxon>Pseudomonadati</taxon>
        <taxon>Bacteroidota</taxon>
        <taxon>Cytophagia</taxon>
        <taxon>Cytophagales</taxon>
        <taxon>Hymenobacteraceae</taxon>
        <taxon>Hymenobacter</taxon>
    </lineage>
</organism>
<dbReference type="GO" id="GO:0016874">
    <property type="term" value="F:ligase activity"/>
    <property type="evidence" value="ECO:0007669"/>
    <property type="project" value="UniProtKB-KW"/>
</dbReference>
<keyword evidence="4 5" id="KW-0472">Membrane</keyword>
<comment type="caution">
    <text evidence="7">The sequence shown here is derived from an EMBL/GenBank/DDBJ whole genome shotgun (WGS) entry which is preliminary data.</text>
</comment>
<evidence type="ECO:0000256" key="1">
    <source>
        <dbReference type="ARBA" id="ARBA00004141"/>
    </source>
</evidence>
<evidence type="ECO:0000313" key="7">
    <source>
        <dbReference type="EMBL" id="MBO2008260.1"/>
    </source>
</evidence>
<dbReference type="PANTHER" id="PTHR37422">
    <property type="entry name" value="TEICHURONIC ACID BIOSYNTHESIS PROTEIN TUAE"/>
    <property type="match status" value="1"/>
</dbReference>
<dbReference type="RefSeq" id="WP_208173806.1">
    <property type="nucleotide sequence ID" value="NZ_JAGETZ010000002.1"/>
</dbReference>
<keyword evidence="3 5" id="KW-1133">Transmembrane helix</keyword>
<feature type="domain" description="O-antigen ligase-related" evidence="6">
    <location>
        <begin position="262"/>
        <end position="403"/>
    </location>
</feature>
<keyword evidence="2 5" id="KW-0812">Transmembrane</keyword>
<feature type="transmembrane region" description="Helical" evidence="5">
    <location>
        <begin position="391"/>
        <end position="417"/>
    </location>
</feature>
<keyword evidence="7" id="KW-0436">Ligase</keyword>
<feature type="transmembrane region" description="Helical" evidence="5">
    <location>
        <begin position="174"/>
        <end position="191"/>
    </location>
</feature>
<keyword evidence="8" id="KW-1185">Reference proteome</keyword>
<dbReference type="InterPro" id="IPR051533">
    <property type="entry name" value="WaaL-like"/>
</dbReference>
<sequence length="482" mass="53349">MRTSPHFSQTLLHSRWLLPVGLAGALGIGWLAGHWGEVVPGLLLAGPLLAMLVVATFWSPRVGYVSFICYCFLNNYLSRHVTDVPVGLAMEGLLVLTWLATIFYRKTPPNWRFTHNDLCGLTLAWFVINVLELGNPAGASFQGWLNEIRSSALLWLLVVPLGFLVFRQRRDLNLFLYLIIGFSVFGTLYGLKQKFVGVDGMEQRWLDAGAAGTHIIWGRLRVFSNYSEAAQFGCSQAHIALICGILALGPFSWTKKLLLAVAALLLLYGMLISGTRSAFFVIIVGAFVYLALSKQLKVLLLGIMLAIGAFMVLKYTNIGDSNPDIYRMRSALNPEDASLQVRFTNQAKLREYLSTRPFGGGVGVMGEWGKKYNPGQFLSTIPPDSYYVKIWGSYGIVGFVVWFGIMLFILGKCAGIVWRIRDPLLRQKLLALTAGAAGILMASYGNEIMNQMPSCMILYVSWVLVFVGPELDTPALKPVSRV</sequence>
<dbReference type="EMBL" id="JAGETZ010000002">
    <property type="protein sequence ID" value="MBO2008260.1"/>
    <property type="molecule type" value="Genomic_DNA"/>
</dbReference>
<dbReference type="PANTHER" id="PTHR37422:SF13">
    <property type="entry name" value="LIPOPOLYSACCHARIDE BIOSYNTHESIS PROTEIN PA4999-RELATED"/>
    <property type="match status" value="1"/>
</dbReference>
<comment type="subcellular location">
    <subcellularLocation>
        <location evidence="1">Membrane</location>
        <topology evidence="1">Multi-pass membrane protein</topology>
    </subcellularLocation>
</comment>
<evidence type="ECO:0000313" key="8">
    <source>
        <dbReference type="Proteomes" id="UP000664369"/>
    </source>
</evidence>
<feature type="transmembrane region" description="Helical" evidence="5">
    <location>
        <begin position="298"/>
        <end position="318"/>
    </location>
</feature>